<organism evidence="6 7">
    <name type="scientific">Sunxiuqinia elliptica</name>
    <dbReference type="NCBI Taxonomy" id="655355"/>
    <lineage>
        <taxon>Bacteria</taxon>
        <taxon>Pseudomonadati</taxon>
        <taxon>Bacteroidota</taxon>
        <taxon>Bacteroidia</taxon>
        <taxon>Marinilabiliales</taxon>
        <taxon>Prolixibacteraceae</taxon>
        <taxon>Sunxiuqinia</taxon>
    </lineage>
</organism>
<dbReference type="InterPro" id="IPR050079">
    <property type="entry name" value="DEAD_box_RNA_helicase"/>
</dbReference>
<evidence type="ECO:0000313" key="6">
    <source>
        <dbReference type="EMBL" id="TDN99996.1"/>
    </source>
</evidence>
<keyword evidence="3 6" id="KW-0347">Helicase</keyword>
<dbReference type="EMBL" id="SNWI01000006">
    <property type="protein sequence ID" value="TDN99996.1"/>
    <property type="molecule type" value="Genomic_DNA"/>
</dbReference>
<dbReference type="RefSeq" id="WP_133465535.1">
    <property type="nucleotide sequence ID" value="NZ_SNWI01000006.1"/>
</dbReference>
<dbReference type="InterPro" id="IPR011545">
    <property type="entry name" value="DEAD/DEAH_box_helicase_dom"/>
</dbReference>
<dbReference type="InterPro" id="IPR027417">
    <property type="entry name" value="P-loop_NTPase"/>
</dbReference>
<dbReference type="Proteomes" id="UP000294848">
    <property type="component" value="Unassembled WGS sequence"/>
</dbReference>
<sequence length="205" mass="23119">MKLKKLYPELVSGIIDQGLDKEPKQIQSTCIPKIKSGADLLVFAPEGAGKTTTIALGVIQQLKEAFEEAPRAIIMVETKEKAFELEEQIQTLGKHTNLRTFTVFEQGSLLYQKDTIYEGLDIVIGTPRRINELLSNTGIPCSNLKLLMVDDAETIFPNRYHPVVYRVADGSAKIQCLLFANKGHEKFDDLLERIDKNWEVLHFES</sequence>
<keyword evidence="2" id="KW-0378">Hydrolase</keyword>
<evidence type="ECO:0000259" key="5">
    <source>
        <dbReference type="PROSITE" id="PS51192"/>
    </source>
</evidence>
<dbReference type="AlphaFoldDB" id="A0A4R6GX14"/>
<dbReference type="GO" id="GO:0005524">
    <property type="term" value="F:ATP binding"/>
    <property type="evidence" value="ECO:0007669"/>
    <property type="project" value="UniProtKB-KW"/>
</dbReference>
<dbReference type="SUPFAM" id="SSF52540">
    <property type="entry name" value="P-loop containing nucleoside triphosphate hydrolases"/>
    <property type="match status" value="1"/>
</dbReference>
<dbReference type="SMART" id="SM00487">
    <property type="entry name" value="DEXDc"/>
    <property type="match status" value="1"/>
</dbReference>
<dbReference type="PANTHER" id="PTHR47959:SF2">
    <property type="entry name" value="ATP-DEPENDENT RNA HELICASE DEAD BOX FAMILY"/>
    <property type="match status" value="1"/>
</dbReference>
<keyword evidence="4" id="KW-0067">ATP-binding</keyword>
<protein>
    <submittedName>
        <fullName evidence="6">RAD3-like DEAD/DEAH box helicase</fullName>
    </submittedName>
</protein>
<dbReference type="GO" id="GO:0016787">
    <property type="term" value="F:hydrolase activity"/>
    <property type="evidence" value="ECO:0007669"/>
    <property type="project" value="UniProtKB-KW"/>
</dbReference>
<dbReference type="InterPro" id="IPR014001">
    <property type="entry name" value="Helicase_ATP-bd"/>
</dbReference>
<dbReference type="GO" id="GO:0003676">
    <property type="term" value="F:nucleic acid binding"/>
    <property type="evidence" value="ECO:0007669"/>
    <property type="project" value="InterPro"/>
</dbReference>
<dbReference type="PROSITE" id="PS51192">
    <property type="entry name" value="HELICASE_ATP_BIND_1"/>
    <property type="match status" value="1"/>
</dbReference>
<evidence type="ECO:0000256" key="3">
    <source>
        <dbReference type="ARBA" id="ARBA00022806"/>
    </source>
</evidence>
<dbReference type="Pfam" id="PF00270">
    <property type="entry name" value="DEAD"/>
    <property type="match status" value="1"/>
</dbReference>
<feature type="domain" description="Helicase ATP-binding" evidence="5">
    <location>
        <begin position="31"/>
        <end position="179"/>
    </location>
</feature>
<dbReference type="OrthoDB" id="1118340at2"/>
<evidence type="ECO:0000256" key="1">
    <source>
        <dbReference type="ARBA" id="ARBA00022741"/>
    </source>
</evidence>
<dbReference type="Gene3D" id="3.40.50.300">
    <property type="entry name" value="P-loop containing nucleotide triphosphate hydrolases"/>
    <property type="match status" value="1"/>
</dbReference>
<name>A0A4R6GX14_9BACT</name>
<gene>
    <name evidence="6" type="ORF">DET52_106209</name>
</gene>
<dbReference type="GO" id="GO:0005829">
    <property type="term" value="C:cytosol"/>
    <property type="evidence" value="ECO:0007669"/>
    <property type="project" value="TreeGrafter"/>
</dbReference>
<reference evidence="6 7" key="1">
    <citation type="submission" date="2019-03" db="EMBL/GenBank/DDBJ databases">
        <title>Freshwater and sediment microbial communities from various areas in North America, analyzing microbe dynamics in response to fracking.</title>
        <authorList>
            <person name="Lamendella R."/>
        </authorList>
    </citation>
    <scope>NUCLEOTIDE SEQUENCE [LARGE SCALE GENOMIC DNA]</scope>
    <source>
        <strain evidence="6 7">114D</strain>
    </source>
</reference>
<proteinExistence type="predicted"/>
<evidence type="ECO:0000256" key="4">
    <source>
        <dbReference type="ARBA" id="ARBA00022840"/>
    </source>
</evidence>
<dbReference type="GO" id="GO:0003724">
    <property type="term" value="F:RNA helicase activity"/>
    <property type="evidence" value="ECO:0007669"/>
    <property type="project" value="TreeGrafter"/>
</dbReference>
<keyword evidence="1" id="KW-0547">Nucleotide-binding</keyword>
<comment type="caution">
    <text evidence="6">The sequence shown here is derived from an EMBL/GenBank/DDBJ whole genome shotgun (WGS) entry which is preliminary data.</text>
</comment>
<dbReference type="PANTHER" id="PTHR47959">
    <property type="entry name" value="ATP-DEPENDENT RNA HELICASE RHLE-RELATED"/>
    <property type="match status" value="1"/>
</dbReference>
<accession>A0A4R6GX14</accession>
<evidence type="ECO:0000313" key="7">
    <source>
        <dbReference type="Proteomes" id="UP000294848"/>
    </source>
</evidence>
<evidence type="ECO:0000256" key="2">
    <source>
        <dbReference type="ARBA" id="ARBA00022801"/>
    </source>
</evidence>